<dbReference type="Gene3D" id="3.40.50.150">
    <property type="entry name" value="Vaccinia Virus protein VP39"/>
    <property type="match status" value="1"/>
</dbReference>
<dbReference type="EC" id="2.1.1.172" evidence="3"/>
<dbReference type="AlphaFoldDB" id="A0A5J6ZC92"/>
<evidence type="ECO:0000259" key="2">
    <source>
        <dbReference type="Pfam" id="PF25004"/>
    </source>
</evidence>
<keyword evidence="3" id="KW-0489">Methyltransferase</keyword>
<dbReference type="KEGG" id="cuo:CUROG_05585"/>
<dbReference type="CDD" id="cd02440">
    <property type="entry name" value="AdoMet_MTases"/>
    <property type="match status" value="1"/>
</dbReference>
<dbReference type="EMBL" id="CP045032">
    <property type="protein sequence ID" value="QFQ02480.1"/>
    <property type="molecule type" value="Genomic_DNA"/>
</dbReference>
<dbReference type="InterPro" id="IPR002052">
    <property type="entry name" value="DNA_methylase_N6_adenine_CS"/>
</dbReference>
<keyword evidence="3" id="KW-0808">Transferase</keyword>
<dbReference type="GO" id="GO:0052914">
    <property type="term" value="F:16S rRNA (guanine(1207)-N(2))-methyltransferase activity"/>
    <property type="evidence" value="ECO:0007669"/>
    <property type="project" value="UniProtKB-EC"/>
</dbReference>
<feature type="domain" description="Methyltransferase small" evidence="1">
    <location>
        <begin position="157"/>
        <end position="264"/>
    </location>
</feature>
<dbReference type="InterPro" id="IPR029063">
    <property type="entry name" value="SAM-dependent_MTases_sf"/>
</dbReference>
<accession>A0A5J6ZC92</accession>
<sequence length="543" mass="58456">MSMPHSSAVPLPFISDATSTLLHSLRQHGYSTAMVLRVLGSTGVSVASARSPQAALWYARRSDAPQLERHIVTAFYLRQAVDQHALEDFLTPGLVADLLRDGVLVEAAEGTLRCAIDIRPITFAPHAAQDVLIASDPDASMEDRIPGADHVPGVGHASLSLLNVIPPVSPGSSILDLGCGSGVLSLVLADHSDNVTVIGTDLSQRAIEFANANGSVSAAHSNAPKSSRVSWRQGSWFEPVAGKQFDMIVANPPFVIGPAVVGHVYRDSGLPLDGATSTVVGGAAEHLMPGGTAHILAGWALEDSESAASRVSSWLPSHGVRAWVVQREEVDTATYVTTWLQDEGLDPRHHDGRQRTQAWMDFFADNGISRIGLGFVHIQRIDDDQPTELTFEVLDHPLPAGTYLGLEAAEFFARAQWLSEQDSDGILAAKYAVRPTTALEQVGLPRSDEYSSQGFVEYVTRLSRTDGPAWSHEVDEPVVKILSGLHPQALSLEDVIELYCASQALDSEDFTSALLPIVVDLVRHGMIIPAELLDEDNEESHQQ</sequence>
<evidence type="ECO:0000259" key="1">
    <source>
        <dbReference type="Pfam" id="PF05175"/>
    </source>
</evidence>
<dbReference type="InterPro" id="IPR050320">
    <property type="entry name" value="N5-glutamine_MTase"/>
</dbReference>
<protein>
    <submittedName>
        <fullName evidence="3">Ribosomal RNA small subunit methyltransferase C</fullName>
        <ecNumber evidence="3">2.1.1.172</ecNumber>
    </submittedName>
</protein>
<dbReference type="GO" id="GO:0036009">
    <property type="term" value="F:protein-glutamine N-methyltransferase activity"/>
    <property type="evidence" value="ECO:0007669"/>
    <property type="project" value="TreeGrafter"/>
</dbReference>
<keyword evidence="4" id="KW-1185">Reference proteome</keyword>
<organism evidence="3 4">
    <name type="scientific">Corynebacterium urogenitale</name>
    <dbReference type="NCBI Taxonomy" id="2487892"/>
    <lineage>
        <taxon>Bacteria</taxon>
        <taxon>Bacillati</taxon>
        <taxon>Actinomycetota</taxon>
        <taxon>Actinomycetes</taxon>
        <taxon>Mycobacteriales</taxon>
        <taxon>Corynebacteriaceae</taxon>
        <taxon>Corynebacterium</taxon>
    </lineage>
</organism>
<proteinExistence type="predicted"/>
<evidence type="ECO:0000313" key="3">
    <source>
        <dbReference type="EMBL" id="QFQ02480.1"/>
    </source>
</evidence>
<name>A0A5J6ZC92_9CORY</name>
<feature type="domain" description="DUF7782" evidence="2">
    <location>
        <begin position="409"/>
        <end position="529"/>
    </location>
</feature>
<gene>
    <name evidence="3" type="primary">rsmC</name>
    <name evidence="3" type="ORF">CUROG_05585</name>
</gene>
<dbReference type="Pfam" id="PF25004">
    <property type="entry name" value="DUF7782"/>
    <property type="match status" value="1"/>
</dbReference>
<dbReference type="PANTHER" id="PTHR18895">
    <property type="entry name" value="HEMK METHYLTRANSFERASE"/>
    <property type="match status" value="1"/>
</dbReference>
<dbReference type="InterPro" id="IPR007848">
    <property type="entry name" value="Small_mtfrase_dom"/>
</dbReference>
<reference evidence="4" key="1">
    <citation type="submission" date="2019-10" db="EMBL/GenBank/DDBJ databases">
        <title>Complete genome sequence of Corynebacterium urogenitalis DSM 108747, isolated from the genital tract of a cow.</title>
        <authorList>
            <person name="Ruckert C."/>
            <person name="Ballas P."/>
            <person name="Wagener K."/>
            <person name="Drillich M."/>
            <person name="Kaempfer P."/>
            <person name="Busse H.-J."/>
            <person name="Ehling-Schulz M."/>
        </authorList>
    </citation>
    <scope>NUCLEOTIDE SEQUENCE [LARGE SCALE GENOMIC DNA]</scope>
    <source>
        <strain evidence="4">LMM 1652</strain>
    </source>
</reference>
<evidence type="ECO:0000313" key="4">
    <source>
        <dbReference type="Proteomes" id="UP000326711"/>
    </source>
</evidence>
<dbReference type="PANTHER" id="PTHR18895:SF74">
    <property type="entry name" value="MTRF1L RELEASE FACTOR GLUTAMINE METHYLTRANSFERASE"/>
    <property type="match status" value="1"/>
</dbReference>
<dbReference type="SUPFAM" id="SSF53335">
    <property type="entry name" value="S-adenosyl-L-methionine-dependent methyltransferases"/>
    <property type="match status" value="1"/>
</dbReference>
<dbReference type="InterPro" id="IPR056684">
    <property type="entry name" value="DUF7782"/>
</dbReference>
<dbReference type="PROSITE" id="PS00092">
    <property type="entry name" value="N6_MTASE"/>
    <property type="match status" value="1"/>
</dbReference>
<dbReference type="GO" id="GO:0003676">
    <property type="term" value="F:nucleic acid binding"/>
    <property type="evidence" value="ECO:0007669"/>
    <property type="project" value="InterPro"/>
</dbReference>
<dbReference type="Pfam" id="PF05175">
    <property type="entry name" value="MTS"/>
    <property type="match status" value="1"/>
</dbReference>
<dbReference type="Proteomes" id="UP000326711">
    <property type="component" value="Chromosome"/>
</dbReference>